<keyword evidence="3" id="KW-1185">Reference proteome</keyword>
<gene>
    <name evidence="2" type="ORF">MNODULE_09700</name>
</gene>
<sequence length="88" mass="9852">MKMINSRELNINTAKVLKQAGKEDLIVTVKGKPAALIQAFSEDDLEDYILTKLMEKRLKARAKDYQSKGAVSLNEMIEATERAIGKKV</sequence>
<dbReference type="AlphaFoldDB" id="A0A7X6DPL2"/>
<dbReference type="NCBIfam" id="TIGR01552">
    <property type="entry name" value="phd_fam"/>
    <property type="match status" value="1"/>
</dbReference>
<reference evidence="2 3" key="1">
    <citation type="journal article" date="2020" name="Nature">
        <title>Bacterial chemolithoautotrophy via manganese oxidation.</title>
        <authorList>
            <person name="Yu H."/>
            <person name="Leadbetter J.R."/>
        </authorList>
    </citation>
    <scope>NUCLEOTIDE SEQUENCE [LARGE SCALE GENOMIC DNA]</scope>
    <source>
        <strain evidence="2 3">Mn-1</strain>
    </source>
</reference>
<dbReference type="EMBL" id="VTOW01000002">
    <property type="protein sequence ID" value="NKE71011.1"/>
    <property type="molecule type" value="Genomic_DNA"/>
</dbReference>
<comment type="similarity">
    <text evidence="1">Belongs to the phD/YefM antitoxin family.</text>
</comment>
<organism evidence="2 3">
    <name type="scientific">Candidatus Manganitrophus noduliformans</name>
    <dbReference type="NCBI Taxonomy" id="2606439"/>
    <lineage>
        <taxon>Bacteria</taxon>
        <taxon>Pseudomonadati</taxon>
        <taxon>Nitrospirota</taxon>
        <taxon>Nitrospiria</taxon>
        <taxon>Candidatus Troglogloeales</taxon>
        <taxon>Candidatus Manganitrophaceae</taxon>
        <taxon>Candidatus Manganitrophus</taxon>
    </lineage>
</organism>
<dbReference type="SUPFAM" id="SSF143120">
    <property type="entry name" value="YefM-like"/>
    <property type="match status" value="1"/>
</dbReference>
<protein>
    <submittedName>
        <fullName evidence="2">Type II toxin-antitoxin system prevent-host-death family antitoxin</fullName>
    </submittedName>
</protein>
<evidence type="ECO:0000313" key="3">
    <source>
        <dbReference type="Proteomes" id="UP000534783"/>
    </source>
</evidence>
<comment type="caution">
    <text evidence="2">The sequence shown here is derived from an EMBL/GenBank/DDBJ whole genome shotgun (WGS) entry which is preliminary data.</text>
</comment>
<name>A0A7X6DPL2_9BACT</name>
<dbReference type="InterPro" id="IPR036165">
    <property type="entry name" value="YefM-like_sf"/>
</dbReference>
<dbReference type="Proteomes" id="UP000534783">
    <property type="component" value="Unassembled WGS sequence"/>
</dbReference>
<proteinExistence type="inferred from homology"/>
<evidence type="ECO:0000313" key="2">
    <source>
        <dbReference type="EMBL" id="NKE71011.1"/>
    </source>
</evidence>
<evidence type="ECO:0000256" key="1">
    <source>
        <dbReference type="ARBA" id="ARBA00009981"/>
    </source>
</evidence>
<dbReference type="RefSeq" id="WP_168059355.1">
    <property type="nucleotide sequence ID" value="NZ_VTOW01000002.1"/>
</dbReference>
<accession>A0A7X6DPL2</accession>